<accession>A0ABT3ZE04</accession>
<evidence type="ECO:0000313" key="3">
    <source>
        <dbReference type="Proteomes" id="UP001073227"/>
    </source>
</evidence>
<gene>
    <name evidence="2" type="ORF">OEG84_20260</name>
</gene>
<proteinExistence type="predicted"/>
<sequence>MNKIIIALGFTLAASTGAFAASTAMDAYDFPAAQTSGIDYTATASTGAGSNDQVVYHRAGNDGSPSFLAPAATGIDYTATASVGGVSNDQIIYDRAGNDGSPHFAR</sequence>
<keyword evidence="1" id="KW-0732">Signal</keyword>
<name>A0ABT3ZE04_9HYPH</name>
<feature type="chain" id="PRO_5045879023" evidence="1">
    <location>
        <begin position="21"/>
        <end position="106"/>
    </location>
</feature>
<reference evidence="2" key="1">
    <citation type="submission" date="2022-10" db="EMBL/GenBank/DDBJ databases">
        <title>Hoeflea sp. G2-23, isolated from marine algae.</title>
        <authorList>
            <person name="Kristyanto S."/>
            <person name="Kim J.M."/>
            <person name="Jeon C.O."/>
        </authorList>
    </citation>
    <scope>NUCLEOTIDE SEQUENCE</scope>
    <source>
        <strain evidence="2">G2-23</strain>
    </source>
</reference>
<evidence type="ECO:0000313" key="2">
    <source>
        <dbReference type="EMBL" id="MCY0149969.1"/>
    </source>
</evidence>
<protein>
    <submittedName>
        <fullName evidence="2">Uncharacterized protein</fullName>
    </submittedName>
</protein>
<comment type="caution">
    <text evidence="2">The sequence shown here is derived from an EMBL/GenBank/DDBJ whole genome shotgun (WGS) entry which is preliminary data.</text>
</comment>
<dbReference type="Proteomes" id="UP001073227">
    <property type="component" value="Unassembled WGS sequence"/>
</dbReference>
<keyword evidence="3" id="KW-1185">Reference proteome</keyword>
<dbReference type="RefSeq" id="WP_267655409.1">
    <property type="nucleotide sequence ID" value="NZ_JAOVZR010000001.1"/>
</dbReference>
<evidence type="ECO:0000256" key="1">
    <source>
        <dbReference type="SAM" id="SignalP"/>
    </source>
</evidence>
<organism evidence="2 3">
    <name type="scientific">Hoeflea algicola</name>
    <dbReference type="NCBI Taxonomy" id="2983763"/>
    <lineage>
        <taxon>Bacteria</taxon>
        <taxon>Pseudomonadati</taxon>
        <taxon>Pseudomonadota</taxon>
        <taxon>Alphaproteobacteria</taxon>
        <taxon>Hyphomicrobiales</taxon>
        <taxon>Rhizobiaceae</taxon>
        <taxon>Hoeflea</taxon>
    </lineage>
</organism>
<feature type="signal peptide" evidence="1">
    <location>
        <begin position="1"/>
        <end position="20"/>
    </location>
</feature>
<dbReference type="EMBL" id="JAOVZR010000001">
    <property type="protein sequence ID" value="MCY0149969.1"/>
    <property type="molecule type" value="Genomic_DNA"/>
</dbReference>